<reference evidence="9 10" key="1">
    <citation type="submission" date="2013-11" db="EMBL/GenBank/DDBJ databases">
        <title>Opisthorchis viverrini - life in the bile duct.</title>
        <authorList>
            <person name="Young N.D."/>
            <person name="Nagarajan N."/>
            <person name="Lin S.J."/>
            <person name="Korhonen P.K."/>
            <person name="Jex A.R."/>
            <person name="Hall R.S."/>
            <person name="Safavi-Hemami H."/>
            <person name="Kaewkong W."/>
            <person name="Bertrand D."/>
            <person name="Gao S."/>
            <person name="Seet Q."/>
            <person name="Wongkham S."/>
            <person name="Teh B.T."/>
            <person name="Wongkham C."/>
            <person name="Intapan P.M."/>
            <person name="Maleewong W."/>
            <person name="Yang X."/>
            <person name="Hu M."/>
            <person name="Wang Z."/>
            <person name="Hofmann A."/>
            <person name="Sternberg P.W."/>
            <person name="Tan P."/>
            <person name="Wang J."/>
            <person name="Gasser R.B."/>
        </authorList>
    </citation>
    <scope>NUCLEOTIDE SEQUENCE [LARGE SCALE GENOMIC DNA]</scope>
</reference>
<keyword evidence="10" id="KW-1185">Reference proteome</keyword>
<dbReference type="SUPFAM" id="SSF52540">
    <property type="entry name" value="P-loop containing nucleoside triphosphate hydrolases"/>
    <property type="match status" value="1"/>
</dbReference>
<evidence type="ECO:0000256" key="6">
    <source>
        <dbReference type="SAM" id="MobiDB-lite"/>
    </source>
</evidence>
<evidence type="ECO:0000313" key="10">
    <source>
        <dbReference type="Proteomes" id="UP000054324"/>
    </source>
</evidence>
<dbReference type="CDD" id="cd23767">
    <property type="entry name" value="IQCD"/>
    <property type="match status" value="1"/>
</dbReference>
<dbReference type="Proteomes" id="UP000054324">
    <property type="component" value="Unassembled WGS sequence"/>
</dbReference>
<dbReference type="InterPro" id="IPR027417">
    <property type="entry name" value="P-loop_NTPase"/>
</dbReference>
<dbReference type="GO" id="GO:0003774">
    <property type="term" value="F:cytoskeletal motor activity"/>
    <property type="evidence" value="ECO:0007669"/>
    <property type="project" value="UniProtKB-UniRule"/>
</dbReference>
<dbReference type="EMBL" id="KL596886">
    <property type="protein sequence ID" value="KER22660.1"/>
    <property type="molecule type" value="Genomic_DNA"/>
</dbReference>
<accession>A0A074ZHG3</accession>
<keyword evidence="2 5" id="KW-0067">ATP-binding</keyword>
<dbReference type="InterPro" id="IPR000857">
    <property type="entry name" value="MyTH4_dom"/>
</dbReference>
<evidence type="ECO:0000259" key="8">
    <source>
        <dbReference type="PROSITE" id="PS51456"/>
    </source>
</evidence>
<evidence type="ECO:0000256" key="5">
    <source>
        <dbReference type="PROSITE-ProRule" id="PRU00782"/>
    </source>
</evidence>
<feature type="domain" description="Myosin motor" evidence="8">
    <location>
        <begin position="1"/>
        <end position="615"/>
    </location>
</feature>
<dbReference type="GO" id="GO:0016459">
    <property type="term" value="C:myosin complex"/>
    <property type="evidence" value="ECO:0007669"/>
    <property type="project" value="UniProtKB-KW"/>
</dbReference>
<keyword evidence="4 5" id="KW-0505">Motor protein</keyword>
<proteinExistence type="inferred from homology"/>
<dbReference type="STRING" id="6198.A0A074ZHG3"/>
<gene>
    <name evidence="9" type="ORF">T265_09283</name>
</gene>
<feature type="region of interest" description="Actin-binding" evidence="5">
    <location>
        <begin position="481"/>
        <end position="503"/>
    </location>
</feature>
<comment type="similarity">
    <text evidence="5">Belongs to the TRAFAC class myosin-kinesin ATPase superfamily. Myosin family.</text>
</comment>
<dbReference type="OrthoDB" id="312459at2759"/>
<name>A0A074ZHG3_OPIVI</name>
<evidence type="ECO:0008006" key="11">
    <source>
        <dbReference type="Google" id="ProtNLM"/>
    </source>
</evidence>
<dbReference type="GeneID" id="20323456"/>
<keyword evidence="3 5" id="KW-0518">Myosin</keyword>
<feature type="region of interest" description="Disordered" evidence="6">
    <location>
        <begin position="1541"/>
        <end position="1560"/>
    </location>
</feature>
<keyword evidence="5" id="KW-0009">Actin-binding</keyword>
<dbReference type="PRINTS" id="PR00193">
    <property type="entry name" value="MYOSINHEAVY"/>
</dbReference>
<evidence type="ECO:0000256" key="4">
    <source>
        <dbReference type="ARBA" id="ARBA00023175"/>
    </source>
</evidence>
<feature type="domain" description="MyTH4" evidence="7">
    <location>
        <begin position="1650"/>
        <end position="1803"/>
    </location>
</feature>
<dbReference type="GO" id="GO:0003779">
    <property type="term" value="F:actin binding"/>
    <property type="evidence" value="ECO:0007669"/>
    <property type="project" value="UniProtKB-KW"/>
</dbReference>
<dbReference type="Gene3D" id="1.25.40.530">
    <property type="entry name" value="MyTH4 domain"/>
    <property type="match status" value="1"/>
</dbReference>
<dbReference type="InterPro" id="IPR038185">
    <property type="entry name" value="MyTH4_dom_sf"/>
</dbReference>
<dbReference type="Pfam" id="PF00784">
    <property type="entry name" value="MyTH4"/>
    <property type="match status" value="1"/>
</dbReference>
<dbReference type="Gene3D" id="1.20.58.530">
    <property type="match status" value="1"/>
</dbReference>
<sequence>MVHYFNRPISTVPPHLYGLAEMVYQAAVHGDNDQVVVISGESGSGKTEAFKRITRYLAAASESRGTALSSIAKRVLESTPLLESFGNATTLRNDNSSRFGKYVEIFFADSIIIGAKTTNFLLETCRVVRQSSNDEHQTSEGTKATYTSHSDLDGLSILLDAWHTLGLPREEINLCLRVISAILHLGNLKFKESYDGDKCTIANPKVAEIAAFELGVEPQQLTKVITMKLTQTMRESLWSPVRESQAKVNRDSIAKQIYSELFDRLVAMLNDRLSPPDMSEIHTTKGGVHTIALLDIYGFENLPYNSLEQLCINYTNENLQKFFNHYIFELEQQEYVKEGIDWQFIAFPDNQPIINLISGRPNGIFHICNDEASLAAGTDRSFLQRCQREHRDHPNFSVPKLSSDDSFAVVHFAGEITYKITGFVDKNREQMRSEVLNLLIESTEPVVASMFQNVYSRRSNLSVPGPRLKTPMVLATFNTSLQNLMEKMKECQPQFVRCIKPNMEKKPMTLEDAIVFDQLRYTGVLEATRIRKSGFPVRPNYNAFIQNYGFLLPKTEHQYLRKLSNPMEATRYLMNRLNLGIGINGAPTKGIDFELGRTKLFMRNQLAANLDAVVSLVQARSARIIQNAWRRRGDGLYERARENACKVIQAYYRGYRARRQNPAVFNYVSNRVEDLETSEPPKPLNDLEIARLDLPGDLVYILEERGDADIIICFQTNIGYTLAPLQRPLLLAHATEPQRAACVAASKLLLRLVHLPEQPIMEQYLTGSYLYQLLLRLVHLPEQPIMEQYLTGSYLYQLTGIVGNVRYLLPCDYTSPINFHLFTFFRQALTHKSLHKEILAQMLSQSINWPYDWGTLQDSDKEDEVCLFENLENRHQGTYSIVDGTLNAMVSNTSHIYVNDLKRRAYRRLWMHIAGILTCGRLSSTLKPIIVRFLRQHGPPRSVPLCEDRLVLAPSVPRLYPPCLLEWRVNYTGTNMGISLTFPDGLVSTIHVGSFTKAETLAGVAMALSIPVQESWRPPSSNGFARGIPRMNLDPATLANAIHGMEDTPSLEGPKTSSTRSATPHSVSSWNKAVRNMALKRFNSVSKSASCLRRASNRKERQWRMEGGSLPRSRSPEEIAASGRIARDPVESGSPQDFGGTRKSSSAVPHGMRYFTYEHNDWIIRVRKEACFILIHSQFLSPAKFITPCERIRTTIVLNMVFAQIITDLFNPINQRLRQHERKAVMEMIGNRLCSSVVEYVNQTPLEIKKNVVIASLNFPLYFGRFFPVVVLGGPISASQCHWLVLSHHGVRLVYQCSDSRDFDIQASVTLGEIKKVETSRMATMLGWRTGDTTQDEKTAGLAIHLKFPSQRETSLKNLSNLLILTSTEKEYRIYTDMVNNFSNMKKSLELIQEIFLQRSAMAKHALDTEHKIDLENVEVPGRGLRSMLQRLMAEAVEIAEQPSDNRADKISDLIKSFVKEYEEEMKRLKEAAEKRELRTALGGRTSSLLSDGGLTRCTPEVGFRYACSPPLLTAAFGPRETPTPTLTSPQSPLKCNPPFPHKPPVAPTRPTANSTPDHKLRQLNIGRRRKSLTVSGESVSPDYQRVADSRKRVQSVPAARSPKGTTISSRLTPPIRHAPEPSNEEHPLIPFAEENFANKSNLLDQLSWQPTTESFQPMLPHQNALDSVEAKKTFSYILQFCGEEKSTSPSYRIFRSLVELVSKHPGLSNETYCQLVKQTYRNRSNVPNGQASPWLLWALVSIFVPTSDTIRPYLVSYVNSVPRRDNLLVNAAQETLSRSMTLVAKLGPRKKLPPDNVLSALTSGALFHQQEVNLPNDAGFLATVGQLSLVCDVIRGLVEQFDIQTANYARDFALFIAPKVSSGKMNEGYLLIPLNYDEYLLDSPVYYEDFGLFFRRISWTVPVDYCRLPQPMLIYLFEQVAEDYLCGQWISGELNSNPNDSVEECARVSALLWYGRGGSESIQRFYFGEQKIFADSAALLCNVLFLHSAEALSLRPERLHVADEQWLRAVKRFLLQEAKSSLLDAQAAFLQALEKWPLFGATVFSAESKCPLTSSPNKKDGSSRVWVAVTRFGVQFLDYHTRQSISSYRFEEVASTRVNYMVEHAECTEGTVTLTTIKGINLVLQLKQAKMFVFVLNQYQRVLSADLLASE</sequence>
<dbReference type="Pfam" id="PF26570">
    <property type="entry name" value="MYO15"/>
    <property type="match status" value="1"/>
</dbReference>
<evidence type="ECO:0000256" key="1">
    <source>
        <dbReference type="ARBA" id="ARBA00022741"/>
    </source>
</evidence>
<feature type="region of interest" description="Disordered" evidence="6">
    <location>
        <begin position="1565"/>
        <end position="1625"/>
    </location>
</feature>
<dbReference type="PANTHER" id="PTHR22692">
    <property type="entry name" value="MYOSIN VII, XV"/>
    <property type="match status" value="1"/>
</dbReference>
<dbReference type="SMART" id="SM00139">
    <property type="entry name" value="MyTH4"/>
    <property type="match status" value="1"/>
</dbReference>
<dbReference type="KEGG" id="ovi:T265_09283"/>
<feature type="compositionally biased region" description="Polar residues" evidence="6">
    <location>
        <begin position="1055"/>
        <end position="1068"/>
    </location>
</feature>
<dbReference type="PROSITE" id="PS51456">
    <property type="entry name" value="MYOSIN_MOTOR"/>
    <property type="match status" value="1"/>
</dbReference>
<protein>
    <recommendedName>
        <fullName evidence="11">Myosin head</fullName>
    </recommendedName>
</protein>
<evidence type="ECO:0000259" key="7">
    <source>
        <dbReference type="PROSITE" id="PS51016"/>
    </source>
</evidence>
<dbReference type="PANTHER" id="PTHR22692:SF26">
    <property type="entry name" value="SH3 DOMAIN-CONTAINING PROTEIN"/>
    <property type="match status" value="1"/>
</dbReference>
<dbReference type="SMART" id="SM00242">
    <property type="entry name" value="MYSc"/>
    <property type="match status" value="1"/>
</dbReference>
<dbReference type="InterPro" id="IPR011993">
    <property type="entry name" value="PH-like_dom_sf"/>
</dbReference>
<dbReference type="PROSITE" id="PS51016">
    <property type="entry name" value="MYTH4"/>
    <property type="match status" value="1"/>
</dbReference>
<organism evidence="9 10">
    <name type="scientific">Opisthorchis viverrini</name>
    <name type="common">Southeast Asian liver fluke</name>
    <dbReference type="NCBI Taxonomy" id="6198"/>
    <lineage>
        <taxon>Eukaryota</taxon>
        <taxon>Metazoa</taxon>
        <taxon>Spiralia</taxon>
        <taxon>Lophotrochozoa</taxon>
        <taxon>Platyhelminthes</taxon>
        <taxon>Trematoda</taxon>
        <taxon>Digenea</taxon>
        <taxon>Opisthorchiida</taxon>
        <taxon>Opisthorchiata</taxon>
        <taxon>Opisthorchiidae</taxon>
        <taxon>Opisthorchis</taxon>
    </lineage>
</organism>
<dbReference type="InterPro" id="IPR036961">
    <property type="entry name" value="Kinesin_motor_dom_sf"/>
</dbReference>
<feature type="region of interest" description="Disordered" evidence="6">
    <location>
        <begin position="1046"/>
        <end position="1068"/>
    </location>
</feature>
<dbReference type="CDD" id="cd00124">
    <property type="entry name" value="MYSc"/>
    <property type="match status" value="1"/>
</dbReference>
<dbReference type="Gene3D" id="3.40.850.10">
    <property type="entry name" value="Kinesin motor domain"/>
    <property type="match status" value="2"/>
</dbReference>
<feature type="binding site" evidence="5">
    <location>
        <begin position="40"/>
        <end position="47"/>
    </location>
    <ligand>
        <name>ATP</name>
        <dbReference type="ChEBI" id="CHEBI:30616"/>
    </ligand>
</feature>
<feature type="region of interest" description="Disordered" evidence="6">
    <location>
        <begin position="1096"/>
        <end position="1145"/>
    </location>
</feature>
<dbReference type="InterPro" id="IPR001609">
    <property type="entry name" value="Myosin_head_motor_dom-like"/>
</dbReference>
<dbReference type="RefSeq" id="XP_009173575.1">
    <property type="nucleotide sequence ID" value="XM_009175311.1"/>
</dbReference>
<dbReference type="InterPro" id="IPR051567">
    <property type="entry name" value="Unconventional_Myosin_ATPase"/>
</dbReference>
<dbReference type="InterPro" id="IPR059004">
    <property type="entry name" value="MYO15"/>
</dbReference>
<evidence type="ECO:0000313" key="9">
    <source>
        <dbReference type="EMBL" id="KER22660.1"/>
    </source>
</evidence>
<keyword evidence="1 5" id="KW-0547">Nucleotide-binding</keyword>
<evidence type="ECO:0000256" key="2">
    <source>
        <dbReference type="ARBA" id="ARBA00022840"/>
    </source>
</evidence>
<dbReference type="CTD" id="20323456"/>
<evidence type="ECO:0000256" key="3">
    <source>
        <dbReference type="ARBA" id="ARBA00023123"/>
    </source>
</evidence>
<dbReference type="Pfam" id="PF00063">
    <property type="entry name" value="Myosin_head"/>
    <property type="match status" value="2"/>
</dbReference>
<dbReference type="GO" id="GO:0005524">
    <property type="term" value="F:ATP binding"/>
    <property type="evidence" value="ECO:0007669"/>
    <property type="project" value="UniProtKB-UniRule"/>
</dbReference>
<dbReference type="PROSITE" id="PS50096">
    <property type="entry name" value="IQ"/>
    <property type="match status" value="1"/>
</dbReference>
<dbReference type="Gene3D" id="1.20.5.4820">
    <property type="match status" value="1"/>
</dbReference>
<dbReference type="Gene3D" id="1.20.120.720">
    <property type="entry name" value="Myosin VI head, motor domain, U50 subdomain"/>
    <property type="match status" value="1"/>
</dbReference>
<dbReference type="Gene3D" id="2.30.29.30">
    <property type="entry name" value="Pleckstrin-homology domain (PH domain)/Phosphotyrosine-binding domain (PTB)"/>
    <property type="match status" value="1"/>
</dbReference>